<feature type="transmembrane region" description="Helical" evidence="1">
    <location>
        <begin position="73"/>
        <end position="91"/>
    </location>
</feature>
<feature type="transmembrane region" description="Helical" evidence="1">
    <location>
        <begin position="45"/>
        <end position="67"/>
    </location>
</feature>
<protein>
    <recommendedName>
        <fullName evidence="4">Holin</fullName>
    </recommendedName>
</protein>
<keyword evidence="1" id="KW-0472">Membrane</keyword>
<organism evidence="2 3">
    <name type="scientific">Vibrio alginolyticus</name>
    <dbReference type="NCBI Taxonomy" id="663"/>
    <lineage>
        <taxon>Bacteria</taxon>
        <taxon>Pseudomonadati</taxon>
        <taxon>Pseudomonadota</taxon>
        <taxon>Gammaproteobacteria</taxon>
        <taxon>Vibrionales</taxon>
        <taxon>Vibrionaceae</taxon>
        <taxon>Vibrio</taxon>
    </lineage>
</organism>
<keyword evidence="1" id="KW-0812">Transmembrane</keyword>
<accession>A0A7Y0N144</accession>
<evidence type="ECO:0000313" key="2">
    <source>
        <dbReference type="EMBL" id="NMR76244.1"/>
    </source>
</evidence>
<dbReference type="Proteomes" id="UP000565155">
    <property type="component" value="Unassembled WGS sequence"/>
</dbReference>
<proteinExistence type="predicted"/>
<evidence type="ECO:0000313" key="3">
    <source>
        <dbReference type="Proteomes" id="UP000565155"/>
    </source>
</evidence>
<keyword evidence="1" id="KW-1133">Transmembrane helix</keyword>
<evidence type="ECO:0000256" key="1">
    <source>
        <dbReference type="SAM" id="Phobius"/>
    </source>
</evidence>
<name>A0A7Y0N144_VIBAL</name>
<comment type="caution">
    <text evidence="2">The sequence shown here is derived from an EMBL/GenBank/DDBJ whole genome shotgun (WGS) entry which is preliminary data.</text>
</comment>
<gene>
    <name evidence="2" type="ORF">HKB35_21770</name>
</gene>
<reference evidence="2 3" key="1">
    <citation type="submission" date="2020-04" db="EMBL/GenBank/DDBJ databases">
        <title>Whole-genome sequencing of Vibrio spp. from China reveals different genetic environments of blaCTX-M-14 among diverse lineages.</title>
        <authorList>
            <person name="Zheng Z."/>
            <person name="Ye L."/>
            <person name="Chen S."/>
        </authorList>
    </citation>
    <scope>NUCLEOTIDE SEQUENCE [LARGE SCALE GENOMIC DNA]</scope>
    <source>
        <strain evidence="2 3">Vb1636</strain>
    </source>
</reference>
<dbReference type="EMBL" id="JABCMA010000039">
    <property type="protein sequence ID" value="NMR76244.1"/>
    <property type="molecule type" value="Genomic_DNA"/>
</dbReference>
<dbReference type="InterPro" id="IPR032126">
    <property type="entry name" value="LydA_holin"/>
</dbReference>
<sequence>MFEKDPNNYSLITYLAFTGAALWGGLVTHIQHIRRHNKPFVWREALMQIIVSGFAGMLTALFCWYINAPAPLAGFMSGIAGFMGSRALALFEQRFAKFVE</sequence>
<dbReference type="Pfam" id="PF16083">
    <property type="entry name" value="Phage_holin_3_3"/>
    <property type="match status" value="1"/>
</dbReference>
<evidence type="ECO:0008006" key="4">
    <source>
        <dbReference type="Google" id="ProtNLM"/>
    </source>
</evidence>
<feature type="transmembrane region" description="Helical" evidence="1">
    <location>
        <begin position="12"/>
        <end position="33"/>
    </location>
</feature>
<dbReference type="AlphaFoldDB" id="A0A7Y0N144"/>